<feature type="compositionally biased region" description="Polar residues" evidence="1">
    <location>
        <begin position="335"/>
        <end position="344"/>
    </location>
</feature>
<gene>
    <name evidence="3" type="ORF">BDV23DRAFT_196040</name>
</gene>
<evidence type="ECO:0000313" key="3">
    <source>
        <dbReference type="EMBL" id="KAE8387058.1"/>
    </source>
</evidence>
<reference evidence="3" key="1">
    <citation type="submission" date="2019-04" db="EMBL/GenBank/DDBJ databases">
        <title>Friends and foes A comparative genomics studyof 23 Aspergillus species from section Flavi.</title>
        <authorList>
            <consortium name="DOE Joint Genome Institute"/>
            <person name="Kjaerbolling I."/>
            <person name="Vesth T."/>
            <person name="Frisvad J.C."/>
            <person name="Nybo J.L."/>
            <person name="Theobald S."/>
            <person name="Kildgaard S."/>
            <person name="Isbrandt T."/>
            <person name="Kuo A."/>
            <person name="Sato A."/>
            <person name="Lyhne E.K."/>
            <person name="Kogle M.E."/>
            <person name="Wiebenga A."/>
            <person name="Kun R.S."/>
            <person name="Lubbers R.J."/>
            <person name="Makela M.R."/>
            <person name="Barry K."/>
            <person name="Chovatia M."/>
            <person name="Clum A."/>
            <person name="Daum C."/>
            <person name="Haridas S."/>
            <person name="He G."/>
            <person name="LaButti K."/>
            <person name="Lipzen A."/>
            <person name="Mondo S."/>
            <person name="Riley R."/>
            <person name="Salamov A."/>
            <person name="Simmons B.A."/>
            <person name="Magnuson J.K."/>
            <person name="Henrissat B."/>
            <person name="Mortensen U.H."/>
            <person name="Larsen T.O."/>
            <person name="Devries R.P."/>
            <person name="Grigoriev I.V."/>
            <person name="Machida M."/>
            <person name="Baker S.E."/>
            <person name="Andersen M.R."/>
        </authorList>
    </citation>
    <scope>NUCLEOTIDE SEQUENCE [LARGE SCALE GENOMIC DNA]</scope>
    <source>
        <strain evidence="3">IBT 14317</strain>
    </source>
</reference>
<evidence type="ECO:0000259" key="2">
    <source>
        <dbReference type="Pfam" id="PF09994"/>
    </source>
</evidence>
<organism evidence="3">
    <name type="scientific">Petromyces alliaceus</name>
    <name type="common">Aspergillus alliaceus</name>
    <dbReference type="NCBI Taxonomy" id="209559"/>
    <lineage>
        <taxon>Eukaryota</taxon>
        <taxon>Fungi</taxon>
        <taxon>Dikarya</taxon>
        <taxon>Ascomycota</taxon>
        <taxon>Pezizomycotina</taxon>
        <taxon>Eurotiomycetes</taxon>
        <taxon>Eurotiomycetidae</taxon>
        <taxon>Eurotiales</taxon>
        <taxon>Aspergillaceae</taxon>
        <taxon>Aspergillus</taxon>
        <taxon>Aspergillus subgen. Circumdati</taxon>
    </lineage>
</organism>
<evidence type="ECO:0000256" key="1">
    <source>
        <dbReference type="SAM" id="MobiDB-lite"/>
    </source>
</evidence>
<dbReference type="PANTHER" id="PTHR33840:SF2">
    <property type="entry name" value="TLE1 PHOSPHOLIPASE DOMAIN-CONTAINING PROTEIN"/>
    <property type="match status" value="1"/>
</dbReference>
<dbReference type="PANTHER" id="PTHR33840">
    <property type="match status" value="1"/>
</dbReference>
<feature type="domain" description="T6SS Phospholipase effector Tle1-like catalytic" evidence="2">
    <location>
        <begin position="14"/>
        <end position="306"/>
    </location>
</feature>
<dbReference type="Pfam" id="PF09994">
    <property type="entry name" value="T6SS_Tle1-like_cat"/>
    <property type="match status" value="1"/>
</dbReference>
<dbReference type="Proteomes" id="UP000326877">
    <property type="component" value="Unassembled WGS sequence"/>
</dbReference>
<proteinExistence type="predicted"/>
<feature type="region of interest" description="Disordered" evidence="1">
    <location>
        <begin position="323"/>
        <end position="350"/>
    </location>
</feature>
<name>A0A5N7BZP7_PETAA</name>
<accession>A0A5N7BZP7</accession>
<dbReference type="AlphaFoldDB" id="A0A5N7BZP7"/>
<sequence>MSCPEHRQSAERVIVLCFDGTSNTFQADGTETGIGTEIAPTSLSSNPMRRHSKLFSNKILDSALAVSFDQHVLGGYRFLMRHYRSGSQIYIFGFSRGAYTARFLNEMLDYTGLLSVDNEEMIPFIWEAFSSYKLTIRGTNACEREEKVKAWNFLKACRETVCRAVDPVHFLGLFDTVNSTAEFQVSSEVKPSSKIIRHALSIDERRVKFYPVLIDPTKEYRLRPRRRLGPWRIKSATTCPTQGPPKPILAGKNIGHEGSVACDSIEQDIQEVWFPGGHADVGGGWNFGENEAWKLSHGPLVWMVQEAQRAGLQFDQDKLKQLMSSERQETDDSSNGENGNPTEDNTGDIERSLHLSSTKGILHDYLKSGEGVSVGAARSWNLMEYIPFRRMVLQLDGGWKATRWPLHRGKMRDIPKYAQIHVSAIERMQADTTYRPANLILGDPSALKSKAIAQFGIGEWKIWSHKGDRVRESYVRN</sequence>
<dbReference type="InterPro" id="IPR018712">
    <property type="entry name" value="Tle1-like_cat"/>
</dbReference>
<dbReference type="OrthoDB" id="3162439at2759"/>
<protein>
    <recommendedName>
        <fullName evidence="2">T6SS Phospholipase effector Tle1-like catalytic domain-containing protein</fullName>
    </recommendedName>
</protein>
<dbReference type="EMBL" id="ML735300">
    <property type="protein sequence ID" value="KAE8387058.1"/>
    <property type="molecule type" value="Genomic_DNA"/>
</dbReference>